<organism evidence="1 2">
    <name type="scientific">Vibrio phage VH1_2019</name>
    <dbReference type="NCBI Taxonomy" id="2686307"/>
    <lineage>
        <taxon>Viruses</taxon>
        <taxon>Duplodnaviria</taxon>
        <taxon>Heunggongvirae</taxon>
        <taxon>Uroviricota</taxon>
        <taxon>Caudoviricetes</taxon>
        <taxon>Pantevenvirales</taxon>
        <taxon>Straboviridae</taxon>
        <taxon>Schizotequatrovirus</taxon>
        <taxon>Schizotequatrovirus KVP40</taxon>
    </lineage>
</organism>
<evidence type="ECO:0000313" key="1">
    <source>
        <dbReference type="EMBL" id="QHJ74237.1"/>
    </source>
</evidence>
<accession>A0A6B9SWA5</accession>
<sequence length="198" mass="22782">MTDKKQKPTLIFDVDGVLIDWASQLPLFCKRCGIDPVRALKHFTAKEHVDVRDLFGVEQRSIAFDLLEKYNLEHGKYMTAFPDAVEHVHKIAKEYNLVALTKFGDTTDHWLVRKFNLETFFPGCFSELITIRGDESKVGYVAALQADHNVVGFIDDQLENIQAIGRATNLKTIHLNRYDERADVHHMSKLLDFLHEKV</sequence>
<proteinExistence type="predicted"/>
<dbReference type="InterPro" id="IPR023214">
    <property type="entry name" value="HAD_sf"/>
</dbReference>
<reference evidence="1 2" key="1">
    <citation type="submission" date="2019-12" db="EMBL/GenBank/DDBJ databases">
        <authorList>
            <person name="Harris M."/>
            <person name="Ho T.C."/>
            <person name="Fruchtman H."/>
            <person name="Garin M."/>
            <person name="Kubatin V."/>
            <person name="Lu T."/>
            <person name="Xue L."/>
            <person name="Marr M.T."/>
        </authorList>
    </citation>
    <scope>NUCLEOTIDE SEQUENCE [LARGE SCALE GENOMIC DNA]</scope>
</reference>
<name>A0A6B9SWA5_9CAUD</name>
<dbReference type="Proteomes" id="UP000464957">
    <property type="component" value="Segment"/>
</dbReference>
<protein>
    <submittedName>
        <fullName evidence="1">Uncharacterized protein</fullName>
    </submittedName>
</protein>
<gene>
    <name evidence="1" type="ORF">VH12019_00318</name>
</gene>
<dbReference type="SMR" id="A0A6B9SWA5"/>
<dbReference type="Gene3D" id="3.40.50.1000">
    <property type="entry name" value="HAD superfamily/HAD-like"/>
    <property type="match status" value="1"/>
</dbReference>
<evidence type="ECO:0000313" key="2">
    <source>
        <dbReference type="Proteomes" id="UP000464957"/>
    </source>
</evidence>
<dbReference type="SUPFAM" id="SSF56784">
    <property type="entry name" value="HAD-like"/>
    <property type="match status" value="1"/>
</dbReference>
<dbReference type="InterPro" id="IPR036412">
    <property type="entry name" value="HAD-like_sf"/>
</dbReference>
<dbReference type="EMBL" id="MN794232">
    <property type="protein sequence ID" value="QHJ74237.1"/>
    <property type="molecule type" value="Genomic_DNA"/>
</dbReference>